<dbReference type="EMBL" id="QGKV02000299">
    <property type="protein sequence ID" value="KAF3593740.1"/>
    <property type="molecule type" value="Genomic_DNA"/>
</dbReference>
<gene>
    <name evidence="2" type="ORF">DY000_02024899</name>
</gene>
<name>A0ABQ7EBK4_BRACR</name>
<evidence type="ECO:0000313" key="2">
    <source>
        <dbReference type="EMBL" id="KAF3593740.1"/>
    </source>
</evidence>
<comment type="caution">
    <text evidence="2">The sequence shown here is derived from an EMBL/GenBank/DDBJ whole genome shotgun (WGS) entry which is preliminary data.</text>
</comment>
<feature type="compositionally biased region" description="Low complexity" evidence="1">
    <location>
        <begin position="21"/>
        <end position="30"/>
    </location>
</feature>
<feature type="compositionally biased region" description="Basic and acidic residues" evidence="1">
    <location>
        <begin position="132"/>
        <end position="147"/>
    </location>
</feature>
<accession>A0ABQ7EBK4</accession>
<feature type="region of interest" description="Disordered" evidence="1">
    <location>
        <begin position="1"/>
        <end position="30"/>
    </location>
</feature>
<evidence type="ECO:0000313" key="3">
    <source>
        <dbReference type="Proteomes" id="UP000266723"/>
    </source>
</evidence>
<sequence>MGFSSSLIHPYEATKTETNHEAQTNTTTNQNTKEGFRFTFRFDFIWAGERDFTCFFIVEEIDTESHGEIHRGELSPGEITESSGRAIGTRIEADTVEERSSTTDSVDFAEREHEIEEIDADSPRERHKRRGGIVEKGRRNESFVRERERKRRSQWNGQHLSIRHSSCEA</sequence>
<keyword evidence="3" id="KW-1185">Reference proteome</keyword>
<protein>
    <submittedName>
        <fullName evidence="2">Uncharacterized protein</fullName>
    </submittedName>
</protein>
<reference evidence="2 3" key="1">
    <citation type="journal article" date="2020" name="BMC Genomics">
        <title>Intraspecific diversification of the crop wild relative Brassica cretica Lam. using demographic model selection.</title>
        <authorList>
            <person name="Kioukis A."/>
            <person name="Michalopoulou V.A."/>
            <person name="Briers L."/>
            <person name="Pirintsos S."/>
            <person name="Studholme D.J."/>
            <person name="Pavlidis P."/>
            <person name="Sarris P.F."/>
        </authorList>
    </citation>
    <scope>NUCLEOTIDE SEQUENCE [LARGE SCALE GENOMIC DNA]</scope>
    <source>
        <strain evidence="3">cv. PFS-1207/04</strain>
    </source>
</reference>
<proteinExistence type="predicted"/>
<feature type="region of interest" description="Disordered" evidence="1">
    <location>
        <begin position="114"/>
        <end position="169"/>
    </location>
</feature>
<evidence type="ECO:0000256" key="1">
    <source>
        <dbReference type="SAM" id="MobiDB-lite"/>
    </source>
</evidence>
<organism evidence="2 3">
    <name type="scientific">Brassica cretica</name>
    <name type="common">Mustard</name>
    <dbReference type="NCBI Taxonomy" id="69181"/>
    <lineage>
        <taxon>Eukaryota</taxon>
        <taxon>Viridiplantae</taxon>
        <taxon>Streptophyta</taxon>
        <taxon>Embryophyta</taxon>
        <taxon>Tracheophyta</taxon>
        <taxon>Spermatophyta</taxon>
        <taxon>Magnoliopsida</taxon>
        <taxon>eudicotyledons</taxon>
        <taxon>Gunneridae</taxon>
        <taxon>Pentapetalae</taxon>
        <taxon>rosids</taxon>
        <taxon>malvids</taxon>
        <taxon>Brassicales</taxon>
        <taxon>Brassicaceae</taxon>
        <taxon>Brassiceae</taxon>
        <taxon>Brassica</taxon>
    </lineage>
</organism>
<dbReference type="Proteomes" id="UP000266723">
    <property type="component" value="Unassembled WGS sequence"/>
</dbReference>